<sequence length="538" mass="59852">MASSIVSLHNIQALGTNRTVAMADQVACWFGLVLAVFLPLLLFKMWKPGDAGTANLPPSPWRLPVIGNLHQVMSRGPLLHRALADLARRLDAPLMYLQLGEVPVVVASSAEAAREITKTHDLIFATRPWSPSVRVLVADGEAQGLMFARYGALWRQVRKTCVVELLNSRRVRSCRRVREEEARRLVVAITRAAAQGEATVDVGELVSAAMTDLVVRAVIGDRFDRPEELLEVIKEGKKIASDKISLCDLFPSSWIASLLSGTTRRAEENSRKMFEVMDCVIRQHQDRRAAASGNLGEEEEDTVDVLLRLQKDGGHEVPFTMGTIRSVIRDLFNGGGETAMIEWAMAQLMRNPRVMQKAQAELRESLQGRRTVTEDDLVNVKYLKLVIKETLRLNTAVPLLLPRECRETCKVMGYDVPKGATVFVNVWAIGRDPKYWADAEDFIPERFESSGAVDFNGTDFEFIPFGAGRRMCPGMTLGLASHEIVLASLLYHFDWELPPGVSPGEMDMTEEMGVTMTSRMKNGLHLRPIVRLPLQAAP</sequence>
<evidence type="ECO:0000313" key="2">
    <source>
        <dbReference type="Proteomes" id="UP001732700"/>
    </source>
</evidence>
<dbReference type="Proteomes" id="UP001732700">
    <property type="component" value="Chromosome 6C"/>
</dbReference>
<protein>
    <submittedName>
        <fullName evidence="1">Uncharacterized protein</fullName>
    </submittedName>
</protein>
<name>A0ACD5Z7N4_AVESA</name>
<accession>A0ACD5Z7N4</accession>
<evidence type="ECO:0000313" key="1">
    <source>
        <dbReference type="EnsemblPlants" id="AVESA.00010b.r2.6CG1109170.1.CDS"/>
    </source>
</evidence>
<proteinExistence type="predicted"/>
<keyword evidence="2" id="KW-1185">Reference proteome</keyword>
<dbReference type="EnsemblPlants" id="AVESA.00010b.r2.6CG1109170.1">
    <property type="protein sequence ID" value="AVESA.00010b.r2.6CG1109170.1.CDS"/>
    <property type="gene ID" value="AVESA.00010b.r2.6CG1109170"/>
</dbReference>
<reference evidence="1" key="2">
    <citation type="submission" date="2025-09" db="UniProtKB">
        <authorList>
            <consortium name="EnsemblPlants"/>
        </authorList>
    </citation>
    <scope>IDENTIFICATION</scope>
</reference>
<organism evidence="1 2">
    <name type="scientific">Avena sativa</name>
    <name type="common">Oat</name>
    <dbReference type="NCBI Taxonomy" id="4498"/>
    <lineage>
        <taxon>Eukaryota</taxon>
        <taxon>Viridiplantae</taxon>
        <taxon>Streptophyta</taxon>
        <taxon>Embryophyta</taxon>
        <taxon>Tracheophyta</taxon>
        <taxon>Spermatophyta</taxon>
        <taxon>Magnoliopsida</taxon>
        <taxon>Liliopsida</taxon>
        <taxon>Poales</taxon>
        <taxon>Poaceae</taxon>
        <taxon>BOP clade</taxon>
        <taxon>Pooideae</taxon>
        <taxon>Poodae</taxon>
        <taxon>Poeae</taxon>
        <taxon>Poeae Chloroplast Group 1 (Aveneae type)</taxon>
        <taxon>Aveninae</taxon>
        <taxon>Avena</taxon>
    </lineage>
</organism>
<reference evidence="1" key="1">
    <citation type="submission" date="2021-05" db="EMBL/GenBank/DDBJ databases">
        <authorList>
            <person name="Scholz U."/>
            <person name="Mascher M."/>
            <person name="Fiebig A."/>
        </authorList>
    </citation>
    <scope>NUCLEOTIDE SEQUENCE [LARGE SCALE GENOMIC DNA]</scope>
</reference>